<name>A0A6W0CBK1_SALET</name>
<accession>A0A6W0CBK1</accession>
<dbReference type="EMBL" id="DAAAKA010000033">
    <property type="protein sequence ID" value="HAA0836154.1"/>
    <property type="molecule type" value="Genomic_DNA"/>
</dbReference>
<sequence length="354" mass="41777">MRSYADFNAGELAFIEPLPIFERNTATERYLDDKQVMQERRSCLSVYVFCSKLEKRVEEFNINKHFRGSLITFLESGEPFFIESLHRDWPRDEYLSQLTTYINQLKLCLNVQTSMPFPVSKLEIIYEKLTSSLKQVDYDLSRLRFANSYWVSDPKSYGMHLSNHTQNIFLVDNLDNLFQNNFNVGSVFFIVVPITNEQLETIYLSYCPLRIVYRNNNGSSVLLEPFNSLILFTNGIMRHAYEWRKKTTSDETKNLMDKIYNDMQGLLVEFDKYTKNFRLHGELNQFYIDFIFKKLYGLSFKVNNMSFESHVNKIALASKIDRLSEYFVKMNNRLNHLGLFEKSVTDGIRNISEN</sequence>
<reference evidence="1" key="2">
    <citation type="submission" date="2019-10" db="EMBL/GenBank/DDBJ databases">
        <authorList>
            <consortium name="NCBI Pathogen Detection Project"/>
        </authorList>
    </citation>
    <scope>NUCLEOTIDE SEQUENCE</scope>
    <source>
        <strain evidence="1">NVSL 4960</strain>
    </source>
</reference>
<gene>
    <name evidence="1" type="ORF">GDN63_23535</name>
</gene>
<reference evidence="1" key="1">
    <citation type="journal article" date="2018" name="Genome Biol.">
        <title>SKESA: strategic k-mer extension for scrupulous assemblies.</title>
        <authorList>
            <person name="Souvorov A."/>
            <person name="Agarwala R."/>
            <person name="Lipman D.J."/>
        </authorList>
    </citation>
    <scope>NUCLEOTIDE SEQUENCE</scope>
    <source>
        <strain evidence="1">NVSL 4960</strain>
    </source>
</reference>
<dbReference type="AlphaFoldDB" id="A0A6W0CBK1"/>
<protein>
    <submittedName>
        <fullName evidence="1">Uncharacterized protein</fullName>
    </submittedName>
</protein>
<organism evidence="1">
    <name type="scientific">Salmonella enterica subsp. enterica serovar Heidelberg</name>
    <dbReference type="NCBI Taxonomy" id="611"/>
    <lineage>
        <taxon>Bacteria</taxon>
        <taxon>Pseudomonadati</taxon>
        <taxon>Pseudomonadota</taxon>
        <taxon>Gammaproteobacteria</taxon>
        <taxon>Enterobacterales</taxon>
        <taxon>Enterobacteriaceae</taxon>
        <taxon>Salmonella</taxon>
    </lineage>
</organism>
<feature type="non-terminal residue" evidence="1">
    <location>
        <position position="354"/>
    </location>
</feature>
<proteinExistence type="predicted"/>
<comment type="caution">
    <text evidence="1">The sequence shown here is derived from an EMBL/GenBank/DDBJ whole genome shotgun (WGS) entry which is preliminary data.</text>
</comment>
<evidence type="ECO:0000313" key="1">
    <source>
        <dbReference type="EMBL" id="HAA0836154.1"/>
    </source>
</evidence>